<dbReference type="EMBL" id="MDET01000018">
    <property type="protein sequence ID" value="OQM75239.1"/>
    <property type="molecule type" value="Genomic_DNA"/>
</dbReference>
<sequence length="237" mass="26937">MTSRNRRITAARDVKRRAKLPPPEIAERCAAFGCASLTQRSKGKGFSEVYCAQHIERIRRHGHPTRSSYRAWELKPYRQAAKAWLRLHQEDFYVRSAIAQLDSLMAVQGRSKDFYHQRSMLPKDKARNILARLHEAGKTGEKLLEIVLTIKAAHAELGPWGYPDWLHVQIAKQAKGLRGVSGTQYPCMVKKYAYRSPRGAGLYMRLLGAMIEERARDAADSEAVEEVRALAGTRRSH</sequence>
<keyword evidence="2" id="KW-1185">Reference proteome</keyword>
<dbReference type="Proteomes" id="UP000191905">
    <property type="component" value="Unassembled WGS sequence"/>
</dbReference>
<dbReference type="AlphaFoldDB" id="A0A1V8RQH7"/>
<name>A0A1V8RQH7_9HYPH</name>
<evidence type="ECO:0000313" key="2">
    <source>
        <dbReference type="Proteomes" id="UP000191905"/>
    </source>
</evidence>
<evidence type="ECO:0000313" key="1">
    <source>
        <dbReference type="EMBL" id="OQM75239.1"/>
    </source>
</evidence>
<reference evidence="1 2" key="1">
    <citation type="journal article" date="2016" name="Int. J. Syst. Evol. Microbiol.">
        <title>Pseudaminobacter manganicus sp. nov., isolated from sludge of a manganese mine.</title>
        <authorList>
            <person name="Li J."/>
            <person name="Huang J."/>
            <person name="Liao S."/>
            <person name="Wang G."/>
        </authorList>
    </citation>
    <scope>NUCLEOTIDE SEQUENCE [LARGE SCALE GENOMIC DNA]</scope>
    <source>
        <strain evidence="1 2">JH-7</strain>
    </source>
</reference>
<dbReference type="OrthoDB" id="7852523at2"/>
<dbReference type="RefSeq" id="WP_139789162.1">
    <property type="nucleotide sequence ID" value="NZ_MDET01000018.1"/>
</dbReference>
<accession>A0A1V8RQH7</accession>
<gene>
    <name evidence="1" type="ORF">BFN67_18940</name>
</gene>
<dbReference type="STRING" id="1873176.BFN67_18940"/>
<proteinExistence type="predicted"/>
<organism evidence="1 2">
    <name type="scientific">Manganibacter manganicus</name>
    <dbReference type="NCBI Taxonomy" id="1873176"/>
    <lineage>
        <taxon>Bacteria</taxon>
        <taxon>Pseudomonadati</taxon>
        <taxon>Pseudomonadota</taxon>
        <taxon>Alphaproteobacteria</taxon>
        <taxon>Hyphomicrobiales</taxon>
        <taxon>Phyllobacteriaceae</taxon>
        <taxon>Manganibacter</taxon>
    </lineage>
</organism>
<protein>
    <submittedName>
        <fullName evidence="1">Uncharacterized protein</fullName>
    </submittedName>
</protein>
<comment type="caution">
    <text evidence="1">The sequence shown here is derived from an EMBL/GenBank/DDBJ whole genome shotgun (WGS) entry which is preliminary data.</text>
</comment>